<dbReference type="InterPro" id="IPR036737">
    <property type="entry name" value="OmpA-like_sf"/>
</dbReference>
<keyword evidence="5" id="KW-0732">Signal</keyword>
<feature type="chain" id="PRO_5002189899" evidence="5">
    <location>
        <begin position="26"/>
        <end position="200"/>
    </location>
</feature>
<accession>A0A0C6P1J4</accession>
<evidence type="ECO:0000256" key="4">
    <source>
        <dbReference type="PROSITE-ProRule" id="PRU00473"/>
    </source>
</evidence>
<dbReference type="KEGG" id="bbh:BN112_1667"/>
<dbReference type="Pfam" id="PF00691">
    <property type="entry name" value="OmpA"/>
    <property type="match status" value="1"/>
</dbReference>
<evidence type="ECO:0000313" key="7">
    <source>
        <dbReference type="EMBL" id="CCJ53584.1"/>
    </source>
</evidence>
<reference evidence="7 8" key="1">
    <citation type="journal article" date="2012" name="BMC Genomics">
        <title>Comparative genomics of the classical Bordetella subspecies: the evolution and exchange of virulence-associated diversity amongst closely related pathogens.</title>
        <authorList>
            <person name="Park J."/>
            <person name="Zhang Y."/>
            <person name="Buboltz A.M."/>
            <person name="Zhang X."/>
            <person name="Schuster S.C."/>
            <person name="Ahuja U."/>
            <person name="Liu M."/>
            <person name="Miller J.F."/>
            <person name="Sebaihia M."/>
            <person name="Bentley S.D."/>
            <person name="Parkhill J."/>
            <person name="Harvill E.T."/>
        </authorList>
    </citation>
    <scope>NUCLEOTIDE SEQUENCE [LARGE SCALE GENOMIC DNA]</scope>
    <source>
        <strain evidence="7 8">253</strain>
    </source>
</reference>
<dbReference type="Proteomes" id="UP000007564">
    <property type="component" value="Chromosome"/>
</dbReference>
<keyword evidence="7" id="KW-0449">Lipoprotein</keyword>
<evidence type="ECO:0000256" key="3">
    <source>
        <dbReference type="ARBA" id="ARBA00023237"/>
    </source>
</evidence>
<dbReference type="PRINTS" id="PR01021">
    <property type="entry name" value="OMPADOMAIN"/>
</dbReference>
<dbReference type="PANTHER" id="PTHR30329:SF21">
    <property type="entry name" value="LIPOPROTEIN YIAD-RELATED"/>
    <property type="match status" value="1"/>
</dbReference>
<organism evidence="7 8">
    <name type="scientific">Bordetella bronchiseptica 253</name>
    <dbReference type="NCBI Taxonomy" id="568707"/>
    <lineage>
        <taxon>Bacteria</taxon>
        <taxon>Pseudomonadati</taxon>
        <taxon>Pseudomonadota</taxon>
        <taxon>Betaproteobacteria</taxon>
        <taxon>Burkholderiales</taxon>
        <taxon>Alcaligenaceae</taxon>
        <taxon>Bordetella</taxon>
    </lineage>
</organism>
<dbReference type="InterPro" id="IPR006664">
    <property type="entry name" value="OMP_bac"/>
</dbReference>
<dbReference type="OrthoDB" id="1149075at2"/>
<feature type="signal peptide" evidence="5">
    <location>
        <begin position="1"/>
        <end position="25"/>
    </location>
</feature>
<evidence type="ECO:0000256" key="5">
    <source>
        <dbReference type="SAM" id="SignalP"/>
    </source>
</evidence>
<dbReference type="InterPro" id="IPR006665">
    <property type="entry name" value="OmpA-like"/>
</dbReference>
<dbReference type="PANTHER" id="PTHR30329">
    <property type="entry name" value="STATOR ELEMENT OF FLAGELLAR MOTOR COMPLEX"/>
    <property type="match status" value="1"/>
</dbReference>
<evidence type="ECO:0000256" key="2">
    <source>
        <dbReference type="ARBA" id="ARBA00023136"/>
    </source>
</evidence>
<dbReference type="AlphaFoldDB" id="A0A0C6P1J4"/>
<dbReference type="CDD" id="cd07185">
    <property type="entry name" value="OmpA_C-like"/>
    <property type="match status" value="1"/>
</dbReference>
<dbReference type="RefSeq" id="WP_003810202.1">
    <property type="nucleotide sequence ID" value="NC_019382.1"/>
</dbReference>
<dbReference type="HOGENOM" id="CLU_016890_10_1_4"/>
<evidence type="ECO:0000313" key="8">
    <source>
        <dbReference type="Proteomes" id="UP000007564"/>
    </source>
</evidence>
<evidence type="ECO:0000259" key="6">
    <source>
        <dbReference type="PROSITE" id="PS51123"/>
    </source>
</evidence>
<dbReference type="PROSITE" id="PS51123">
    <property type="entry name" value="OMPA_2"/>
    <property type="match status" value="1"/>
</dbReference>
<sequence length="200" mass="20606">MATHPAGPTLLAALALLAASSGSMAQEPPYKSTILGLQATILDLKGLPSDTDGGISDLSAQVGALAARHEGVSVRQGKDAVTIAMMGDVLFDFDKADILAAAEPTLQDIAKLIKSPATGIVAIEGHTDSKGSDSYNKGLSLRRAQAVAQWLGAHGVDAAKLSVRGLGAARPVQPNQLANGADNPQGRAQNRRVEFVLPNR</sequence>
<dbReference type="EMBL" id="HE965806">
    <property type="protein sequence ID" value="CCJ53584.1"/>
    <property type="molecule type" value="Genomic_DNA"/>
</dbReference>
<dbReference type="GO" id="GO:0009279">
    <property type="term" value="C:cell outer membrane"/>
    <property type="evidence" value="ECO:0007669"/>
    <property type="project" value="UniProtKB-SubCell"/>
</dbReference>
<protein>
    <submittedName>
        <fullName evidence="7">Putative lipoprotein</fullName>
    </submittedName>
</protein>
<keyword evidence="2 4" id="KW-0472">Membrane</keyword>
<name>A0A0C6P1J4_BORBO</name>
<feature type="domain" description="OmpA-like" evidence="6">
    <location>
        <begin position="78"/>
        <end position="200"/>
    </location>
</feature>
<dbReference type="SUPFAM" id="SSF103088">
    <property type="entry name" value="OmpA-like"/>
    <property type="match status" value="1"/>
</dbReference>
<gene>
    <name evidence="7" type="ORF">BN112_1667</name>
</gene>
<keyword evidence="3" id="KW-0998">Cell outer membrane</keyword>
<proteinExistence type="predicted"/>
<comment type="subcellular location">
    <subcellularLocation>
        <location evidence="1">Cell outer membrane</location>
    </subcellularLocation>
</comment>
<evidence type="ECO:0000256" key="1">
    <source>
        <dbReference type="ARBA" id="ARBA00004442"/>
    </source>
</evidence>
<dbReference type="InterPro" id="IPR050330">
    <property type="entry name" value="Bact_OuterMem_StrucFunc"/>
</dbReference>
<dbReference type="Gene3D" id="3.30.1330.60">
    <property type="entry name" value="OmpA-like domain"/>
    <property type="match status" value="1"/>
</dbReference>